<dbReference type="Gene3D" id="1.10.3470.10">
    <property type="entry name" value="ABC transporter involved in vitamin B12 uptake, BtuC"/>
    <property type="match status" value="1"/>
</dbReference>
<evidence type="ECO:0000256" key="5">
    <source>
        <dbReference type="ARBA" id="ARBA00022692"/>
    </source>
</evidence>
<comment type="similarity">
    <text evidence="2">Belongs to the binding-protein-dependent transport system permease family. FecCD subfamily.</text>
</comment>
<dbReference type="InterPro" id="IPR037294">
    <property type="entry name" value="ABC_BtuC-like"/>
</dbReference>
<evidence type="ECO:0000256" key="2">
    <source>
        <dbReference type="ARBA" id="ARBA00007935"/>
    </source>
</evidence>
<keyword evidence="4" id="KW-1003">Cell membrane</keyword>
<organism evidence="9 10">
    <name type="scientific">Corticimicrobacter populi</name>
    <dbReference type="NCBI Taxonomy" id="2175229"/>
    <lineage>
        <taxon>Bacteria</taxon>
        <taxon>Pseudomonadati</taxon>
        <taxon>Pseudomonadota</taxon>
        <taxon>Betaproteobacteria</taxon>
        <taxon>Burkholderiales</taxon>
        <taxon>Alcaligenaceae</taxon>
        <taxon>Corticimicrobacter</taxon>
    </lineage>
</organism>
<feature type="transmembrane region" description="Helical" evidence="8">
    <location>
        <begin position="301"/>
        <end position="321"/>
    </location>
</feature>
<dbReference type="Pfam" id="PF01032">
    <property type="entry name" value="FecCD"/>
    <property type="match status" value="1"/>
</dbReference>
<dbReference type="EMBL" id="QETA01000003">
    <property type="protein sequence ID" value="PWF23355.1"/>
    <property type="molecule type" value="Genomic_DNA"/>
</dbReference>
<feature type="transmembrane region" description="Helical" evidence="8">
    <location>
        <begin position="172"/>
        <end position="193"/>
    </location>
</feature>
<feature type="transmembrane region" description="Helical" evidence="8">
    <location>
        <begin position="111"/>
        <end position="136"/>
    </location>
</feature>
<evidence type="ECO:0000256" key="1">
    <source>
        <dbReference type="ARBA" id="ARBA00004651"/>
    </source>
</evidence>
<evidence type="ECO:0000256" key="7">
    <source>
        <dbReference type="ARBA" id="ARBA00023136"/>
    </source>
</evidence>
<dbReference type="FunFam" id="1.10.3470.10:FF:000001">
    <property type="entry name" value="Vitamin B12 ABC transporter permease BtuC"/>
    <property type="match status" value="1"/>
</dbReference>
<keyword evidence="10" id="KW-1185">Reference proteome</keyword>
<feature type="transmembrane region" description="Helical" evidence="8">
    <location>
        <begin position="213"/>
        <end position="239"/>
    </location>
</feature>
<dbReference type="GO" id="GO:0005886">
    <property type="term" value="C:plasma membrane"/>
    <property type="evidence" value="ECO:0007669"/>
    <property type="project" value="UniProtKB-SubCell"/>
</dbReference>
<keyword evidence="6 8" id="KW-1133">Transmembrane helix</keyword>
<sequence length="356" mass="37688">MHADSSLGRSQAGGRHTYGRRVHFKVGVVLALLAALCLSLVADIGYGPTQLSLTEVLQAILSPNSVERTVRVVVWDMRLPMALMAVLCGAALALAGAQMQTILDNPMASPFTLGISAAASFGASLGIAAGISLVPFVTAQVVPANAFVMAMLSAGVIHLLSVRRHVTRETIILFGLAMVFIFNALLAIVQFFSSDQAVAAVVFWSLGSLTKSTWPKLGIVLLSLAIAVPFFACHAWKLTALRLGDQRAASLGVKVARLRLYVLVMVSLLAACSVAAIGTIGFIGLIAPHLARLTVGEDQRFFMPVAMLCGGLILSLSSLLSRMILPGAIFPIGVITTLIGIPFFIALIMDRKRQAW</sequence>
<reference evidence="10" key="1">
    <citation type="submission" date="2018-05" db="EMBL/GenBank/DDBJ databases">
        <authorList>
            <person name="Li Y."/>
        </authorList>
    </citation>
    <scope>NUCLEOTIDE SEQUENCE [LARGE SCALE GENOMIC DNA]</scope>
    <source>
        <strain evidence="10">3d-2-2</strain>
    </source>
</reference>
<evidence type="ECO:0000313" key="9">
    <source>
        <dbReference type="EMBL" id="PWF23355.1"/>
    </source>
</evidence>
<proteinExistence type="inferred from homology"/>
<evidence type="ECO:0000256" key="6">
    <source>
        <dbReference type="ARBA" id="ARBA00022989"/>
    </source>
</evidence>
<keyword evidence="5 8" id="KW-0812">Transmembrane</keyword>
<dbReference type="Proteomes" id="UP000245212">
    <property type="component" value="Unassembled WGS sequence"/>
</dbReference>
<dbReference type="InterPro" id="IPR000522">
    <property type="entry name" value="ABC_transptr_permease_BtuC"/>
</dbReference>
<evidence type="ECO:0000313" key="10">
    <source>
        <dbReference type="Proteomes" id="UP000245212"/>
    </source>
</evidence>
<keyword evidence="7 8" id="KW-0472">Membrane</keyword>
<dbReference type="CDD" id="cd06550">
    <property type="entry name" value="TM_ABC_iron-siderophores_like"/>
    <property type="match status" value="1"/>
</dbReference>
<dbReference type="PANTHER" id="PTHR30472">
    <property type="entry name" value="FERRIC ENTEROBACTIN TRANSPORT SYSTEM PERMEASE PROTEIN"/>
    <property type="match status" value="1"/>
</dbReference>
<feature type="transmembrane region" description="Helical" evidence="8">
    <location>
        <begin position="22"/>
        <end position="42"/>
    </location>
</feature>
<dbReference type="GO" id="GO:0033214">
    <property type="term" value="P:siderophore-iron import into cell"/>
    <property type="evidence" value="ECO:0007669"/>
    <property type="project" value="TreeGrafter"/>
</dbReference>
<dbReference type="PANTHER" id="PTHR30472:SF25">
    <property type="entry name" value="ABC TRANSPORTER PERMEASE PROTEIN MJ0876-RELATED"/>
    <property type="match status" value="1"/>
</dbReference>
<feature type="transmembrane region" description="Helical" evidence="8">
    <location>
        <begin position="142"/>
        <end position="160"/>
    </location>
</feature>
<protein>
    <submittedName>
        <fullName evidence="9">Iron-siderophore ABC transporter permease</fullName>
    </submittedName>
</protein>
<comment type="subcellular location">
    <subcellularLocation>
        <location evidence="1">Cell membrane</location>
        <topology evidence="1">Multi-pass membrane protein</topology>
    </subcellularLocation>
</comment>
<evidence type="ECO:0000256" key="8">
    <source>
        <dbReference type="SAM" id="Phobius"/>
    </source>
</evidence>
<evidence type="ECO:0000256" key="4">
    <source>
        <dbReference type="ARBA" id="ARBA00022475"/>
    </source>
</evidence>
<name>A0A2V1K286_9BURK</name>
<accession>A0A2V1K286</accession>
<comment type="caution">
    <text evidence="9">The sequence shown here is derived from an EMBL/GenBank/DDBJ whole genome shotgun (WGS) entry which is preliminary data.</text>
</comment>
<feature type="transmembrane region" description="Helical" evidence="8">
    <location>
        <begin position="260"/>
        <end position="286"/>
    </location>
</feature>
<gene>
    <name evidence="9" type="ORF">DD235_09990</name>
</gene>
<dbReference type="SUPFAM" id="SSF81345">
    <property type="entry name" value="ABC transporter involved in vitamin B12 uptake, BtuC"/>
    <property type="match status" value="1"/>
</dbReference>
<feature type="transmembrane region" description="Helical" evidence="8">
    <location>
        <begin position="79"/>
        <end position="99"/>
    </location>
</feature>
<evidence type="ECO:0000256" key="3">
    <source>
        <dbReference type="ARBA" id="ARBA00022448"/>
    </source>
</evidence>
<dbReference type="GO" id="GO:0022857">
    <property type="term" value="F:transmembrane transporter activity"/>
    <property type="evidence" value="ECO:0007669"/>
    <property type="project" value="InterPro"/>
</dbReference>
<keyword evidence="3" id="KW-0813">Transport</keyword>
<feature type="transmembrane region" description="Helical" evidence="8">
    <location>
        <begin position="328"/>
        <end position="349"/>
    </location>
</feature>
<dbReference type="AlphaFoldDB" id="A0A2V1K286"/>